<feature type="domain" description="NmrA-like" evidence="1">
    <location>
        <begin position="4"/>
        <end position="273"/>
    </location>
</feature>
<dbReference type="Gene3D" id="3.90.25.10">
    <property type="entry name" value="UDP-galactose 4-epimerase, domain 1"/>
    <property type="match status" value="1"/>
</dbReference>
<dbReference type="PANTHER" id="PTHR43162">
    <property type="match status" value="1"/>
</dbReference>
<keyword evidence="3" id="KW-1185">Reference proteome</keyword>
<dbReference type="PANTHER" id="PTHR43162:SF1">
    <property type="entry name" value="PRESTALK A DIFFERENTIATION PROTEIN A"/>
    <property type="match status" value="1"/>
</dbReference>
<dbReference type="RefSeq" id="WP_337714927.1">
    <property type="nucleotide sequence ID" value="NZ_JBBEUB010000001.1"/>
</dbReference>
<dbReference type="Gene3D" id="3.40.50.720">
    <property type="entry name" value="NAD(P)-binding Rossmann-like Domain"/>
    <property type="match status" value="1"/>
</dbReference>
<organism evidence="2 3">
    <name type="scientific">Pedobacter panaciterrae</name>
    <dbReference type="NCBI Taxonomy" id="363849"/>
    <lineage>
        <taxon>Bacteria</taxon>
        <taxon>Pseudomonadati</taxon>
        <taxon>Bacteroidota</taxon>
        <taxon>Sphingobacteriia</taxon>
        <taxon>Sphingobacteriales</taxon>
        <taxon>Sphingobacteriaceae</taxon>
        <taxon>Pedobacter</taxon>
    </lineage>
</organism>
<dbReference type="InterPro" id="IPR008030">
    <property type="entry name" value="NmrA-like"/>
</dbReference>
<evidence type="ECO:0000259" key="1">
    <source>
        <dbReference type="Pfam" id="PF05368"/>
    </source>
</evidence>
<dbReference type="InterPro" id="IPR051604">
    <property type="entry name" value="Ergot_Alk_Oxidoreductase"/>
</dbReference>
<comment type="caution">
    <text evidence="2">The sequence shown here is derived from an EMBL/GenBank/DDBJ whole genome shotgun (WGS) entry which is preliminary data.</text>
</comment>
<evidence type="ECO:0000313" key="3">
    <source>
        <dbReference type="Proteomes" id="UP001378956"/>
    </source>
</evidence>
<dbReference type="Proteomes" id="UP001378956">
    <property type="component" value="Unassembled WGS sequence"/>
</dbReference>
<gene>
    <name evidence="2" type="ORF">WAE58_01370</name>
</gene>
<dbReference type="SUPFAM" id="SSF51735">
    <property type="entry name" value="NAD(P)-binding Rossmann-fold domains"/>
    <property type="match status" value="1"/>
</dbReference>
<dbReference type="EMBL" id="JBBEUB010000001">
    <property type="protein sequence ID" value="MEJ2901052.1"/>
    <property type="molecule type" value="Genomic_DNA"/>
</dbReference>
<name>A0ABU8NHQ4_9SPHI</name>
<evidence type="ECO:0000313" key="2">
    <source>
        <dbReference type="EMBL" id="MEJ2901052.1"/>
    </source>
</evidence>
<reference evidence="2 3" key="1">
    <citation type="submission" date="2024-03" db="EMBL/GenBank/DDBJ databases">
        <title>Sequence of Lycoming College Course Isolates.</title>
        <authorList>
            <person name="Plotts O."/>
            <person name="Newman J."/>
        </authorList>
    </citation>
    <scope>NUCLEOTIDE SEQUENCE [LARGE SCALE GENOMIC DNA]</scope>
    <source>
        <strain evidence="2 3">CJB-3</strain>
    </source>
</reference>
<dbReference type="Pfam" id="PF05368">
    <property type="entry name" value="NmrA"/>
    <property type="match status" value="1"/>
</dbReference>
<accession>A0ABU8NHQ4</accession>
<proteinExistence type="predicted"/>
<sequence>MHIILGGTGNIGSVLAARLLERGEKVTIVSHDEKKKKEWEDKGAQVAVVNVLEVDKLRKVFDTGERLFLLNPPADPSTDTVKEEEKTVTAILAALQGSKIQKVVAESTYGAQPGKGIGDLGVLYEMEQSLSRIGIPASVMHGAYYMSNWIFSTDQARETGKLYSFYPADFKLPMVSPADIGEFGAGLMLEPLEKTDSYYIEGPEAYSPGDVAEAFAEALRKPVEVAVVPEAEWVSYLQKGGFSLEAAESMATMTKLTLEQDYKMPVSPVKGKTTLKEFIKGVVNGS</sequence>
<dbReference type="InterPro" id="IPR036291">
    <property type="entry name" value="NAD(P)-bd_dom_sf"/>
</dbReference>
<protein>
    <submittedName>
        <fullName evidence="2">NmrA family NAD(P)-binding protein</fullName>
    </submittedName>
</protein>